<dbReference type="PROSITE" id="PS51044">
    <property type="entry name" value="ZF_SP_RING"/>
    <property type="match status" value="1"/>
</dbReference>
<keyword evidence="12" id="KW-1185">Reference proteome</keyword>
<keyword evidence="3" id="KW-0808">Transferase</keyword>
<dbReference type="Pfam" id="PF02891">
    <property type="entry name" value="zf-MIZ"/>
    <property type="match status" value="1"/>
</dbReference>
<evidence type="ECO:0000256" key="9">
    <source>
        <dbReference type="SAM" id="MobiDB-lite"/>
    </source>
</evidence>
<comment type="similarity">
    <text evidence="2">Belongs to the PIAS family.</text>
</comment>
<name>A0AAW0SLP6_SCYPA</name>
<comment type="pathway">
    <text evidence="1">Protein modification; protein sumoylation.</text>
</comment>
<evidence type="ECO:0000259" key="10">
    <source>
        <dbReference type="PROSITE" id="PS51044"/>
    </source>
</evidence>
<dbReference type="GO" id="GO:0016925">
    <property type="term" value="P:protein sumoylation"/>
    <property type="evidence" value="ECO:0007669"/>
    <property type="project" value="TreeGrafter"/>
</dbReference>
<keyword evidence="4" id="KW-0479">Metal-binding</keyword>
<evidence type="ECO:0000256" key="4">
    <source>
        <dbReference type="ARBA" id="ARBA00022723"/>
    </source>
</evidence>
<dbReference type="PANTHER" id="PTHR10782">
    <property type="entry name" value="ZINC FINGER MIZ DOMAIN-CONTAINING PROTEIN"/>
    <property type="match status" value="1"/>
</dbReference>
<evidence type="ECO:0000256" key="5">
    <source>
        <dbReference type="ARBA" id="ARBA00022771"/>
    </source>
</evidence>
<dbReference type="GO" id="GO:0006357">
    <property type="term" value="P:regulation of transcription by RNA polymerase II"/>
    <property type="evidence" value="ECO:0007669"/>
    <property type="project" value="TreeGrafter"/>
</dbReference>
<dbReference type="GO" id="GO:0000785">
    <property type="term" value="C:chromatin"/>
    <property type="evidence" value="ECO:0007669"/>
    <property type="project" value="TreeGrafter"/>
</dbReference>
<dbReference type="Proteomes" id="UP001487740">
    <property type="component" value="Unassembled WGS sequence"/>
</dbReference>
<dbReference type="SUPFAM" id="SSF57850">
    <property type="entry name" value="RING/U-box"/>
    <property type="match status" value="1"/>
</dbReference>
<feature type="region of interest" description="Disordered" evidence="9">
    <location>
        <begin position="469"/>
        <end position="494"/>
    </location>
</feature>
<evidence type="ECO:0000256" key="1">
    <source>
        <dbReference type="ARBA" id="ARBA00004718"/>
    </source>
</evidence>
<dbReference type="InterPro" id="IPR013083">
    <property type="entry name" value="Znf_RING/FYVE/PHD"/>
</dbReference>
<feature type="compositionally biased region" description="Polar residues" evidence="9">
    <location>
        <begin position="564"/>
        <end position="577"/>
    </location>
</feature>
<accession>A0AAW0SLP6</accession>
<evidence type="ECO:0000256" key="3">
    <source>
        <dbReference type="ARBA" id="ARBA00022679"/>
    </source>
</evidence>
<protein>
    <recommendedName>
        <fullName evidence="10">SP-RING-type domain-containing protein</fullName>
    </recommendedName>
</protein>
<dbReference type="InterPro" id="IPR023321">
    <property type="entry name" value="PINIT"/>
</dbReference>
<evidence type="ECO:0000313" key="11">
    <source>
        <dbReference type="EMBL" id="KAK8376288.1"/>
    </source>
</evidence>
<sequence length="629" mass="72212">MGRRRSRSHSRSPHYRHGHSRSPHRHRGYIRSPHRRHRYYSPGHSCHTYDTSHSDYGRTHPGYSSTNYSVPLVDRLQLASSYVNIPVRIPNHGPPQSSSGCRFQGNYQQNNSLQNSDTQQHTWQNPIPVHIGARPFQTLQQWGTRPPQTQQQWGTRLPQVQQQQQQWGTRPLQAHQQQQQQCQGDVDLIHITMTQLPFFEILATPIKIKILPHETFWTSCTFGVENSLLEYFRGIPATSSYHVQIRFCNFVKGIEQKDHFPRDLQIEINGSPCLLPGWNIVPKQPAEPIEITSKCDFQRNKNIIKVKSCIPIVMFVHVTRRLTHEELLEKLLKENPIDPAATVARIKEKLEEDTVNEADITLTSLQFSLMCPVSKTRMKLPCRASTCQHLQCFDAAYYLKMNEKKPTWRCPICSEVIEYKNLQIDMHFKNILEQNISTDKILLQIDGSCAPFQPKDVDQSILTLDDTLDQSANEEEPDYTSRMEPPPTTHKELGTDGEEAHITIDLFSEDESLLEEELPEERTGTGHAPSKDSQKQQVPEVVILSDDEAPVRNVRRASLRGSVQEVSAGQEATTTPASKRHKRRSKKKTTPKITTTTTTTPHIDRPGVRMVLRSHVRVTKSKLNWFEIL</sequence>
<feature type="region of interest" description="Disordered" evidence="9">
    <location>
        <begin position="1"/>
        <end position="45"/>
    </location>
</feature>
<evidence type="ECO:0000256" key="7">
    <source>
        <dbReference type="ARBA" id="ARBA00022833"/>
    </source>
</evidence>
<dbReference type="EMBL" id="JARAKH010000049">
    <property type="protein sequence ID" value="KAK8376289.1"/>
    <property type="molecule type" value="Genomic_DNA"/>
</dbReference>
<feature type="compositionally biased region" description="Basic residues" evidence="9">
    <location>
        <begin position="578"/>
        <end position="590"/>
    </location>
</feature>
<evidence type="ECO:0000256" key="2">
    <source>
        <dbReference type="ARBA" id="ARBA00005383"/>
    </source>
</evidence>
<organism evidence="11 12">
    <name type="scientific">Scylla paramamosain</name>
    <name type="common">Mud crab</name>
    <dbReference type="NCBI Taxonomy" id="85552"/>
    <lineage>
        <taxon>Eukaryota</taxon>
        <taxon>Metazoa</taxon>
        <taxon>Ecdysozoa</taxon>
        <taxon>Arthropoda</taxon>
        <taxon>Crustacea</taxon>
        <taxon>Multicrustacea</taxon>
        <taxon>Malacostraca</taxon>
        <taxon>Eumalacostraca</taxon>
        <taxon>Eucarida</taxon>
        <taxon>Decapoda</taxon>
        <taxon>Pleocyemata</taxon>
        <taxon>Brachyura</taxon>
        <taxon>Eubrachyura</taxon>
        <taxon>Portunoidea</taxon>
        <taxon>Portunidae</taxon>
        <taxon>Portuninae</taxon>
        <taxon>Scylla</taxon>
    </lineage>
</organism>
<keyword evidence="6" id="KW-0833">Ubl conjugation pathway</keyword>
<feature type="compositionally biased region" description="Acidic residues" evidence="9">
    <location>
        <begin position="469"/>
        <end position="478"/>
    </location>
</feature>
<dbReference type="InterPro" id="IPR038654">
    <property type="entry name" value="PINIT_sf"/>
</dbReference>
<feature type="region of interest" description="Disordered" evidence="9">
    <location>
        <begin position="513"/>
        <end position="539"/>
    </location>
</feature>
<feature type="compositionally biased region" description="Basic residues" evidence="9">
    <location>
        <begin position="1"/>
        <end position="39"/>
    </location>
</feature>
<dbReference type="Gene3D" id="3.30.40.10">
    <property type="entry name" value="Zinc/RING finger domain, C3HC4 (zinc finger)"/>
    <property type="match status" value="1"/>
</dbReference>
<feature type="compositionally biased region" description="Polar residues" evidence="9">
    <location>
        <begin position="94"/>
        <end position="120"/>
    </location>
</feature>
<feature type="compositionally biased region" description="Basic and acidic residues" evidence="9">
    <location>
        <begin position="520"/>
        <end position="534"/>
    </location>
</feature>
<feature type="region of interest" description="Disordered" evidence="9">
    <location>
        <begin position="558"/>
        <end position="606"/>
    </location>
</feature>
<evidence type="ECO:0000256" key="6">
    <source>
        <dbReference type="ARBA" id="ARBA00022786"/>
    </source>
</evidence>
<dbReference type="Gene3D" id="2.60.120.780">
    <property type="entry name" value="PINIT domain"/>
    <property type="match status" value="1"/>
</dbReference>
<proteinExistence type="inferred from homology"/>
<keyword evidence="7" id="KW-0862">Zinc</keyword>
<evidence type="ECO:0000313" key="12">
    <source>
        <dbReference type="Proteomes" id="UP001487740"/>
    </source>
</evidence>
<feature type="compositionally biased region" description="Low complexity" evidence="9">
    <location>
        <begin position="591"/>
        <end position="601"/>
    </location>
</feature>
<dbReference type="Pfam" id="PF14324">
    <property type="entry name" value="PINIT"/>
    <property type="match status" value="1"/>
</dbReference>
<evidence type="ECO:0000256" key="8">
    <source>
        <dbReference type="PROSITE-ProRule" id="PRU00452"/>
    </source>
</evidence>
<reference evidence="11 12" key="1">
    <citation type="submission" date="2023-03" db="EMBL/GenBank/DDBJ databases">
        <title>High-quality genome of Scylla paramamosain provides insights in environmental adaptation.</title>
        <authorList>
            <person name="Zhang L."/>
        </authorList>
    </citation>
    <scope>NUCLEOTIDE SEQUENCE [LARGE SCALE GENOMIC DNA]</scope>
    <source>
        <strain evidence="11">LZ_2023a</strain>
        <tissue evidence="11">Muscle</tissue>
    </source>
</reference>
<dbReference type="EMBL" id="JARAKH010000049">
    <property type="protein sequence ID" value="KAK8376288.1"/>
    <property type="molecule type" value="Genomic_DNA"/>
</dbReference>
<keyword evidence="5 8" id="KW-0863">Zinc-finger</keyword>
<feature type="domain" description="SP-RING-type" evidence="10">
    <location>
        <begin position="356"/>
        <end position="441"/>
    </location>
</feature>
<dbReference type="GO" id="GO:0061665">
    <property type="term" value="F:SUMO ligase activity"/>
    <property type="evidence" value="ECO:0007669"/>
    <property type="project" value="TreeGrafter"/>
</dbReference>
<dbReference type="PANTHER" id="PTHR10782:SF94">
    <property type="entry name" value="SUPPRESSOR OF VARIEGATION 2-10, ISOFORM I"/>
    <property type="match status" value="1"/>
</dbReference>
<gene>
    <name evidence="11" type="ORF">O3P69_008766</name>
</gene>
<dbReference type="InterPro" id="IPR004181">
    <property type="entry name" value="Znf_MIZ"/>
</dbReference>
<dbReference type="GO" id="GO:0003712">
    <property type="term" value="F:transcription coregulator activity"/>
    <property type="evidence" value="ECO:0007669"/>
    <property type="project" value="TreeGrafter"/>
</dbReference>
<dbReference type="GO" id="GO:0008270">
    <property type="term" value="F:zinc ion binding"/>
    <property type="evidence" value="ECO:0007669"/>
    <property type="project" value="UniProtKB-KW"/>
</dbReference>
<comment type="caution">
    <text evidence="11">The sequence shown here is derived from an EMBL/GenBank/DDBJ whole genome shotgun (WGS) entry which is preliminary data.</text>
</comment>
<feature type="region of interest" description="Disordered" evidence="9">
    <location>
        <begin position="91"/>
        <end position="120"/>
    </location>
</feature>
<dbReference type="AlphaFoldDB" id="A0AAW0SLP6"/>